<name>A0AB73BM58_9GAMM</name>
<feature type="region of interest" description="Disordered" evidence="1">
    <location>
        <begin position="351"/>
        <end position="374"/>
    </location>
</feature>
<dbReference type="AlphaFoldDB" id="A0AB73BM58"/>
<evidence type="ECO:0000256" key="1">
    <source>
        <dbReference type="SAM" id="MobiDB-lite"/>
    </source>
</evidence>
<dbReference type="Proteomes" id="UP000324162">
    <property type="component" value="Unassembled WGS sequence"/>
</dbReference>
<reference evidence="2 3" key="1">
    <citation type="submission" date="2019-01" db="EMBL/GenBank/DDBJ databases">
        <title>Genome sequences of marine Pseudoalteromonas species.</title>
        <authorList>
            <person name="Boraston A.B."/>
            <person name="Hehemann J.-H."/>
            <person name="Vickers C.J."/>
            <person name="Salama-Alber O."/>
            <person name="Abe K."/>
            <person name="Hettle A.J."/>
        </authorList>
    </citation>
    <scope>NUCLEOTIDE SEQUENCE [LARGE SCALE GENOMIC DNA]</scope>
    <source>
        <strain evidence="2 3">PS42</strain>
    </source>
</reference>
<dbReference type="Pfam" id="PF10123">
    <property type="entry name" value="Mu-like_Pro"/>
    <property type="match status" value="1"/>
</dbReference>
<comment type="caution">
    <text evidence="2">The sequence shown here is derived from an EMBL/GenBank/DDBJ whole genome shotgun (WGS) entry which is preliminary data.</text>
</comment>
<dbReference type="EMBL" id="SEUK01000031">
    <property type="protein sequence ID" value="KAA1165476.1"/>
    <property type="molecule type" value="Genomic_DNA"/>
</dbReference>
<proteinExistence type="predicted"/>
<organism evidence="2 3">
    <name type="scientific">Pseudoalteromonas fuliginea</name>
    <dbReference type="NCBI Taxonomy" id="1872678"/>
    <lineage>
        <taxon>Bacteria</taxon>
        <taxon>Pseudomonadati</taxon>
        <taxon>Pseudomonadota</taxon>
        <taxon>Gammaproteobacteria</taxon>
        <taxon>Alteromonadales</taxon>
        <taxon>Pseudoalteromonadaceae</taxon>
        <taxon>Pseudoalteromonas</taxon>
    </lineage>
</organism>
<evidence type="ECO:0000313" key="2">
    <source>
        <dbReference type="EMBL" id="KAA1165476.1"/>
    </source>
</evidence>
<sequence length="397" mass="42699">MPLNTHNTDLLHTTRSSLPLEGISLAVLTASKPANVGLAVCRFNADVTADGTSPRVQLAPDGYFSAGDGRPSDTEHNAWLMDETAFNTLKADASTRQNDYHFDYEHQTLHAEENGKEAPAAGWFNPTDLEYIPGEGLFALNVQWTKKAAQFLRDDEYRFISPVFHYGPDGRPVKLRHFALTNEPAVDGMRKVAVLKTSTPEKETTMNEALQLLALLGVTVGDGEQPTTDQYATGLAALKALKTKADSADELSTKLTTANTTVATLKASSGSSVDLSKYVPVATYNAVTQQLAVLKTENDGLTVEQSIDAAKADGRIIEAEVSYFQDLGKQNGVAVLKAALDARSPIAALTGTTQSTAAQKKKADEEQNRDPELTTEELAVLKATGIDKAAFLKNKDA</sequence>
<dbReference type="InterPro" id="IPR012106">
    <property type="entry name" value="Phage_Mu_Gp1"/>
</dbReference>
<dbReference type="PIRSF" id="PIRSF016624">
    <property type="entry name" value="Mu_prophg_I"/>
    <property type="match status" value="1"/>
</dbReference>
<evidence type="ECO:0000313" key="3">
    <source>
        <dbReference type="Proteomes" id="UP000324162"/>
    </source>
</evidence>
<gene>
    <name evidence="2" type="ORF">EU508_00655</name>
</gene>
<feature type="compositionally biased region" description="Basic and acidic residues" evidence="1">
    <location>
        <begin position="361"/>
        <end position="372"/>
    </location>
</feature>
<accession>A0AB73BM58</accession>
<protein>
    <submittedName>
        <fullName evidence="2">Phage scaffold protein</fullName>
    </submittedName>
</protein>